<evidence type="ECO:0000259" key="3">
    <source>
        <dbReference type="Pfam" id="PF00144"/>
    </source>
</evidence>
<dbReference type="PANTHER" id="PTHR43283">
    <property type="entry name" value="BETA-LACTAMASE-RELATED"/>
    <property type="match status" value="1"/>
</dbReference>
<organism evidence="4 5">
    <name type="scientific">Cordyceps militaris</name>
    <name type="common">Caterpillar fungus</name>
    <name type="synonym">Clavaria militaris</name>
    <dbReference type="NCBI Taxonomy" id="73501"/>
    <lineage>
        <taxon>Eukaryota</taxon>
        <taxon>Fungi</taxon>
        <taxon>Dikarya</taxon>
        <taxon>Ascomycota</taxon>
        <taxon>Pezizomycotina</taxon>
        <taxon>Sordariomycetes</taxon>
        <taxon>Hypocreomycetidae</taxon>
        <taxon>Hypocreales</taxon>
        <taxon>Cordycipitaceae</taxon>
        <taxon>Cordyceps</taxon>
    </lineage>
</organism>
<proteinExistence type="predicted"/>
<evidence type="ECO:0000313" key="4">
    <source>
        <dbReference type="EMBL" id="ATY61642.1"/>
    </source>
</evidence>
<dbReference type="InterPro" id="IPR001466">
    <property type="entry name" value="Beta-lactam-related"/>
</dbReference>
<dbReference type="GO" id="GO:0016787">
    <property type="term" value="F:hydrolase activity"/>
    <property type="evidence" value="ECO:0007669"/>
    <property type="project" value="UniProtKB-KW"/>
</dbReference>
<dbReference type="EMBL" id="CP023324">
    <property type="protein sequence ID" value="ATY61642.1"/>
    <property type="molecule type" value="Genomic_DNA"/>
</dbReference>
<dbReference type="Pfam" id="PF00144">
    <property type="entry name" value="Beta-lactamase"/>
    <property type="match status" value="1"/>
</dbReference>
<sequence length="438" mass="46367">MKPTTTLRTILSALLASAALARSCDDVLRPGTPESVGMLSKPLRDMVGNLTRFTSARAWGAPTHGQTLPVEPGGSVLVARHGRIVSHFAFGKRSLWASVAGFNGTRLPPAAQEDATVDTVYDLASLTKLFTTVAVLRCWDRGLVTLNGTVATWLPAFGVAGKEHVTLLQLLTHTSGFDADPAVGLWTPRFPTYQSRIDDILSTGLINAPGAAYLYSDLNFMTLGLVVEAVTGQTLDAAISEYTAAMGLTDTYFNRGNVQGAASPHYARVAAQEFQQAVSSTYEPARPQPVRGSVHDENAWSLAGVGGHAGLFSTALDTARFGQMILNNGTYGGVRVLSRAAVGLVFTNWNARFGPGQAHGAGFELDQAYTAGPMANGAAASHTGFTGTSLVVDRASGCVWVHLANRVHPSREWSSNNVVRRTLGAWVATALGQTVQFP</sequence>
<dbReference type="AlphaFoldDB" id="A0A2H4SEV0"/>
<dbReference type="Proteomes" id="UP000323067">
    <property type="component" value="Chromosome vii"/>
</dbReference>
<evidence type="ECO:0000256" key="1">
    <source>
        <dbReference type="ARBA" id="ARBA00022801"/>
    </source>
</evidence>
<accession>A0A2H4SEV0</accession>
<dbReference type="InterPro" id="IPR012338">
    <property type="entry name" value="Beta-lactam/transpept-like"/>
</dbReference>
<evidence type="ECO:0000313" key="5">
    <source>
        <dbReference type="Proteomes" id="UP000323067"/>
    </source>
</evidence>
<feature type="chain" id="PRO_5014180146" evidence="2">
    <location>
        <begin position="22"/>
        <end position="438"/>
    </location>
</feature>
<protein>
    <submittedName>
        <fullName evidence="4">Beta-lactamase transpeptidase</fullName>
    </submittedName>
</protein>
<gene>
    <name evidence="4" type="ORF">A9K55_007019</name>
</gene>
<dbReference type="Gene3D" id="3.40.710.10">
    <property type="entry name" value="DD-peptidase/beta-lactamase superfamily"/>
    <property type="match status" value="1"/>
</dbReference>
<dbReference type="VEuPathDB" id="FungiDB:A9K55_007019"/>
<feature type="domain" description="Beta-lactamase-related" evidence="3">
    <location>
        <begin position="72"/>
        <end position="418"/>
    </location>
</feature>
<dbReference type="PANTHER" id="PTHR43283:SF11">
    <property type="entry name" value="BETA-LACTAMASE-RELATED DOMAIN-CONTAINING PROTEIN"/>
    <property type="match status" value="1"/>
</dbReference>
<keyword evidence="2" id="KW-0732">Signal</keyword>
<reference evidence="4 5" key="1">
    <citation type="journal article" date="2017" name="BMC Genomics">
        <title>Chromosome level assembly and secondary metabolite potential of the parasitic fungus Cordyceps militaris.</title>
        <authorList>
            <person name="Kramer G.J."/>
            <person name="Nodwell J.R."/>
        </authorList>
    </citation>
    <scope>NUCLEOTIDE SEQUENCE [LARGE SCALE GENOMIC DNA]</scope>
    <source>
        <strain evidence="4 5">ATCC 34164</strain>
    </source>
</reference>
<dbReference type="VEuPathDB" id="FungiDB:CCM_08008"/>
<dbReference type="SUPFAM" id="SSF56601">
    <property type="entry name" value="beta-lactamase/transpeptidase-like"/>
    <property type="match status" value="1"/>
</dbReference>
<dbReference type="OrthoDB" id="5946976at2759"/>
<feature type="signal peptide" evidence="2">
    <location>
        <begin position="1"/>
        <end position="21"/>
    </location>
</feature>
<name>A0A2H4SEV0_CORMI</name>
<keyword evidence="1" id="KW-0378">Hydrolase</keyword>
<evidence type="ECO:0000256" key="2">
    <source>
        <dbReference type="SAM" id="SignalP"/>
    </source>
</evidence>
<dbReference type="InterPro" id="IPR050789">
    <property type="entry name" value="Diverse_Enzym_Activities"/>
</dbReference>